<dbReference type="SUPFAM" id="SSF56784">
    <property type="entry name" value="HAD-like"/>
    <property type="match status" value="1"/>
</dbReference>
<dbReference type="InterPro" id="IPR023214">
    <property type="entry name" value="HAD_sf"/>
</dbReference>
<comment type="caution">
    <text evidence="1">The sequence shown here is derived from an EMBL/GenBank/DDBJ whole genome shotgun (WGS) entry which is preliminary data.</text>
</comment>
<keyword evidence="2" id="KW-1185">Reference proteome</keyword>
<name>A0A4Y7RDW8_9FIRM</name>
<sequence length="117" mass="13067">MTQLSGRYPLLLATKGEPAVQNLRVEQSGLARWFDKVYVLNEKNAAAYTSIALEQKIKPPLSWVVGNSMKSDINPALQAGFNCIFIHHPHTWDFEDEEPLGGHISVDSLTSILEFIT</sequence>
<gene>
    <name evidence="1" type="ORF">Psch_00498</name>
</gene>
<dbReference type="EMBL" id="QFGA01000001">
    <property type="protein sequence ID" value="TEB06963.1"/>
    <property type="molecule type" value="Genomic_DNA"/>
</dbReference>
<evidence type="ECO:0008006" key="3">
    <source>
        <dbReference type="Google" id="ProtNLM"/>
    </source>
</evidence>
<evidence type="ECO:0000313" key="2">
    <source>
        <dbReference type="Proteomes" id="UP000298324"/>
    </source>
</evidence>
<proteinExistence type="predicted"/>
<dbReference type="InterPro" id="IPR036412">
    <property type="entry name" value="HAD-like_sf"/>
</dbReference>
<protein>
    <recommendedName>
        <fullName evidence="3">HAD family hydrolase</fullName>
    </recommendedName>
</protein>
<reference evidence="1 2" key="1">
    <citation type="journal article" date="2018" name="Environ. Microbiol.">
        <title>Novel energy conservation strategies and behaviour of Pelotomaculum schinkii driving syntrophic propionate catabolism.</title>
        <authorList>
            <person name="Hidalgo-Ahumada C.A.P."/>
            <person name="Nobu M.K."/>
            <person name="Narihiro T."/>
            <person name="Tamaki H."/>
            <person name="Liu W.T."/>
            <person name="Kamagata Y."/>
            <person name="Stams A.J.M."/>
            <person name="Imachi H."/>
            <person name="Sousa D.Z."/>
        </authorList>
    </citation>
    <scope>NUCLEOTIDE SEQUENCE [LARGE SCALE GENOMIC DNA]</scope>
    <source>
        <strain evidence="1 2">HH</strain>
    </source>
</reference>
<dbReference type="Gene3D" id="3.40.50.1000">
    <property type="entry name" value="HAD superfamily/HAD-like"/>
    <property type="match status" value="1"/>
</dbReference>
<dbReference type="AlphaFoldDB" id="A0A4Y7RDW8"/>
<evidence type="ECO:0000313" key="1">
    <source>
        <dbReference type="EMBL" id="TEB06963.1"/>
    </source>
</evidence>
<dbReference type="Proteomes" id="UP000298324">
    <property type="component" value="Unassembled WGS sequence"/>
</dbReference>
<accession>A0A4Y7RDW8</accession>
<organism evidence="1 2">
    <name type="scientific">Pelotomaculum schinkii</name>
    <dbReference type="NCBI Taxonomy" id="78350"/>
    <lineage>
        <taxon>Bacteria</taxon>
        <taxon>Bacillati</taxon>
        <taxon>Bacillota</taxon>
        <taxon>Clostridia</taxon>
        <taxon>Eubacteriales</taxon>
        <taxon>Desulfotomaculaceae</taxon>
        <taxon>Pelotomaculum</taxon>
    </lineage>
</organism>